<dbReference type="Gene3D" id="3.30.420.10">
    <property type="entry name" value="Ribonuclease H-like superfamily/Ribonuclease H"/>
    <property type="match status" value="1"/>
</dbReference>
<sequence>MHDRVASLFAEEGRAYLLAAQLSIQLGLQHVVIEGDVKSIINKSKRSVRERLEVWAIIDDIYQTKTSFQQLKFAYVPRSVNIFIHNLATKCLRTGKESYLDLGMKNDTGAGSLLLRPREPD</sequence>
<evidence type="ECO:0000313" key="2">
    <source>
        <dbReference type="EMBL" id="MBA0780167.1"/>
    </source>
</evidence>
<feature type="domain" description="RNase H type-1" evidence="1">
    <location>
        <begin position="12"/>
        <end position="91"/>
    </location>
</feature>
<proteinExistence type="predicted"/>
<dbReference type="InterPro" id="IPR036397">
    <property type="entry name" value="RNaseH_sf"/>
</dbReference>
<organism evidence="2 3">
    <name type="scientific">Gossypium trilobum</name>
    <dbReference type="NCBI Taxonomy" id="34281"/>
    <lineage>
        <taxon>Eukaryota</taxon>
        <taxon>Viridiplantae</taxon>
        <taxon>Streptophyta</taxon>
        <taxon>Embryophyta</taxon>
        <taxon>Tracheophyta</taxon>
        <taxon>Spermatophyta</taxon>
        <taxon>Magnoliopsida</taxon>
        <taxon>eudicotyledons</taxon>
        <taxon>Gunneridae</taxon>
        <taxon>Pentapetalae</taxon>
        <taxon>rosids</taxon>
        <taxon>malvids</taxon>
        <taxon>Malvales</taxon>
        <taxon>Malvaceae</taxon>
        <taxon>Malvoideae</taxon>
        <taxon>Gossypium</taxon>
    </lineage>
</organism>
<dbReference type="Pfam" id="PF13456">
    <property type="entry name" value="RVT_3"/>
    <property type="match status" value="1"/>
</dbReference>
<dbReference type="GO" id="GO:0003676">
    <property type="term" value="F:nucleic acid binding"/>
    <property type="evidence" value="ECO:0007669"/>
    <property type="project" value="InterPro"/>
</dbReference>
<dbReference type="InterPro" id="IPR002156">
    <property type="entry name" value="RNaseH_domain"/>
</dbReference>
<accession>A0A7J9F4C2</accession>
<evidence type="ECO:0000259" key="1">
    <source>
        <dbReference type="Pfam" id="PF13456"/>
    </source>
</evidence>
<dbReference type="EMBL" id="JABEZW010000011">
    <property type="protein sequence ID" value="MBA0780167.1"/>
    <property type="molecule type" value="Genomic_DNA"/>
</dbReference>
<comment type="caution">
    <text evidence="2">The sequence shown here is derived from an EMBL/GenBank/DDBJ whole genome shotgun (WGS) entry which is preliminary data.</text>
</comment>
<protein>
    <recommendedName>
        <fullName evidence="1">RNase H type-1 domain-containing protein</fullName>
    </recommendedName>
</protein>
<gene>
    <name evidence="2" type="ORF">Gotri_004306</name>
</gene>
<reference evidence="2 3" key="1">
    <citation type="journal article" date="2019" name="Genome Biol. Evol.">
        <title>Insights into the evolution of the New World diploid cottons (Gossypium, subgenus Houzingenia) based on genome sequencing.</title>
        <authorList>
            <person name="Grover C.E."/>
            <person name="Arick M.A. 2nd"/>
            <person name="Thrash A."/>
            <person name="Conover J.L."/>
            <person name="Sanders W.S."/>
            <person name="Peterson D.G."/>
            <person name="Frelichowski J.E."/>
            <person name="Scheffler J.A."/>
            <person name="Scheffler B.E."/>
            <person name="Wendel J.F."/>
        </authorList>
    </citation>
    <scope>NUCLEOTIDE SEQUENCE [LARGE SCALE GENOMIC DNA]</scope>
    <source>
        <strain evidence="2">8</strain>
        <tissue evidence="2">Leaf</tissue>
    </source>
</reference>
<evidence type="ECO:0000313" key="3">
    <source>
        <dbReference type="Proteomes" id="UP000593568"/>
    </source>
</evidence>
<dbReference type="AlphaFoldDB" id="A0A7J9F4C2"/>
<dbReference type="Proteomes" id="UP000593568">
    <property type="component" value="Unassembled WGS sequence"/>
</dbReference>
<keyword evidence="3" id="KW-1185">Reference proteome</keyword>
<name>A0A7J9F4C2_9ROSI</name>
<dbReference type="GO" id="GO:0004523">
    <property type="term" value="F:RNA-DNA hybrid ribonuclease activity"/>
    <property type="evidence" value="ECO:0007669"/>
    <property type="project" value="InterPro"/>
</dbReference>